<evidence type="ECO:0000313" key="6">
    <source>
        <dbReference type="EMBL" id="CAB4639985.1"/>
    </source>
</evidence>
<evidence type="ECO:0000256" key="1">
    <source>
        <dbReference type="ARBA" id="ARBA00001946"/>
    </source>
</evidence>
<dbReference type="PANTHER" id="PTHR12001:SF69">
    <property type="entry name" value="ALL TRANS-POLYPRENYL-DIPHOSPHATE SYNTHASE PDSS1"/>
    <property type="match status" value="1"/>
</dbReference>
<evidence type="ECO:0000256" key="3">
    <source>
        <dbReference type="ARBA" id="ARBA00022679"/>
    </source>
</evidence>
<evidence type="ECO:0000256" key="5">
    <source>
        <dbReference type="ARBA" id="ARBA00022842"/>
    </source>
</evidence>
<dbReference type="PROSITE" id="PS00444">
    <property type="entry name" value="POLYPRENYL_SYNTHASE_2"/>
    <property type="match status" value="1"/>
</dbReference>
<dbReference type="GO" id="GO:0008299">
    <property type="term" value="P:isoprenoid biosynthetic process"/>
    <property type="evidence" value="ECO:0007669"/>
    <property type="project" value="InterPro"/>
</dbReference>
<evidence type="ECO:0000256" key="2">
    <source>
        <dbReference type="ARBA" id="ARBA00006706"/>
    </source>
</evidence>
<keyword evidence="3" id="KW-0808">Transferase</keyword>
<comment type="cofactor">
    <cofactor evidence="1">
        <name>Mg(2+)</name>
        <dbReference type="ChEBI" id="CHEBI:18420"/>
    </cofactor>
</comment>
<dbReference type="Gene3D" id="1.10.600.10">
    <property type="entry name" value="Farnesyl Diphosphate Synthase"/>
    <property type="match status" value="1"/>
</dbReference>
<dbReference type="GO" id="GO:0046872">
    <property type="term" value="F:metal ion binding"/>
    <property type="evidence" value="ECO:0007669"/>
    <property type="project" value="UniProtKB-KW"/>
</dbReference>
<evidence type="ECO:0000256" key="4">
    <source>
        <dbReference type="ARBA" id="ARBA00022723"/>
    </source>
</evidence>
<dbReference type="Pfam" id="PF00348">
    <property type="entry name" value="polyprenyl_synt"/>
    <property type="match status" value="1"/>
</dbReference>
<dbReference type="SUPFAM" id="SSF48576">
    <property type="entry name" value="Terpenoid synthases"/>
    <property type="match status" value="1"/>
</dbReference>
<dbReference type="GO" id="GO:0004659">
    <property type="term" value="F:prenyltransferase activity"/>
    <property type="evidence" value="ECO:0007669"/>
    <property type="project" value="InterPro"/>
</dbReference>
<dbReference type="InterPro" id="IPR033749">
    <property type="entry name" value="Polyprenyl_synt_CS"/>
</dbReference>
<dbReference type="SFLD" id="SFLDS00005">
    <property type="entry name" value="Isoprenoid_Synthase_Type_I"/>
    <property type="match status" value="1"/>
</dbReference>
<dbReference type="EMBL" id="CAEZVZ010000031">
    <property type="protein sequence ID" value="CAB4639985.1"/>
    <property type="molecule type" value="Genomic_DNA"/>
</dbReference>
<sequence>MASFGIPDLAPALEADLAERMAQVEELLRKQIEGKYPLVIETSRHLVEAGGKRLRPLLTLICSHFGDPKANGIIEAAVVCELTHVATLYHDDVMDEAPLRRGVQSANNRWGNTVAILTGDYLFARTSDMLADLGPAAVHLQAQTFERLVIGQIMETQGPAQGEDPLAHYLNVVSDKTGSLISASAQFGAMLAGAPREYIDSLAVFGEKIGITFQLADDVIDIASDSKESGKTPGTDLKEGVPTLVTLNVMKSTNPADRELQELLKGPIEDQAVVNQVLGALRVHPALEQSREQLLAIAKEARSLLGPLPVNDATGALFSLCDAVIDRSA</sequence>
<gene>
    <name evidence="6" type="ORF">UFOPK2162_00352</name>
</gene>
<comment type="similarity">
    <text evidence="2">Belongs to the FPP/GGPP synthase family.</text>
</comment>
<name>A0A6J6JUI1_9ZZZZ</name>
<proteinExistence type="inferred from homology"/>
<dbReference type="PANTHER" id="PTHR12001">
    <property type="entry name" value="GERANYLGERANYL PYROPHOSPHATE SYNTHASE"/>
    <property type="match status" value="1"/>
</dbReference>
<keyword evidence="4" id="KW-0479">Metal-binding</keyword>
<protein>
    <submittedName>
        <fullName evidence="6">Unannotated protein</fullName>
    </submittedName>
</protein>
<dbReference type="CDD" id="cd00685">
    <property type="entry name" value="Trans_IPPS_HT"/>
    <property type="match status" value="1"/>
</dbReference>
<accession>A0A6J6JUI1</accession>
<dbReference type="InterPro" id="IPR008949">
    <property type="entry name" value="Isoprenoid_synthase_dom_sf"/>
</dbReference>
<organism evidence="6">
    <name type="scientific">freshwater metagenome</name>
    <dbReference type="NCBI Taxonomy" id="449393"/>
    <lineage>
        <taxon>unclassified sequences</taxon>
        <taxon>metagenomes</taxon>
        <taxon>ecological metagenomes</taxon>
    </lineage>
</organism>
<dbReference type="InterPro" id="IPR000092">
    <property type="entry name" value="Polyprenyl_synt"/>
</dbReference>
<reference evidence="6" key="1">
    <citation type="submission" date="2020-05" db="EMBL/GenBank/DDBJ databases">
        <authorList>
            <person name="Chiriac C."/>
            <person name="Salcher M."/>
            <person name="Ghai R."/>
            <person name="Kavagutti S V."/>
        </authorList>
    </citation>
    <scope>NUCLEOTIDE SEQUENCE</scope>
</reference>
<keyword evidence="5" id="KW-0460">Magnesium</keyword>
<dbReference type="AlphaFoldDB" id="A0A6J6JUI1"/>
<dbReference type="SFLD" id="SFLDG01017">
    <property type="entry name" value="Polyprenyl_Transferase_Like"/>
    <property type="match status" value="1"/>
</dbReference>